<sequence length="44" mass="5096">MTSSTIPARTSVKSFRISTGIPTRRLQSWQRIHFMLYFPSRVPG</sequence>
<reference evidence="1" key="1">
    <citation type="submission" date="2024-06" db="EMBL/GenBank/DDBJ databases">
        <title>Genomic Encyclopedia of Type Strains, Phase IV (KMG-IV): sequencing the most valuable type-strain genomes for metagenomic binning, comparative biology and taxonomic classification.</title>
        <authorList>
            <person name="Goeker M."/>
        </authorList>
    </citation>
    <scope>NUCLEOTIDE SEQUENCE</scope>
    <source>
        <strain evidence="1">SJCon</strain>
    </source>
</reference>
<accession>A0ACC6THH1</accession>
<evidence type="ECO:0000313" key="1">
    <source>
        <dbReference type="EMBL" id="MET3773127.1"/>
    </source>
</evidence>
<keyword evidence="2" id="KW-1185">Reference proteome</keyword>
<dbReference type="EMBL" id="JBEPNJ010000011">
    <property type="protein sequence ID" value="MET3773127.1"/>
    <property type="molecule type" value="Genomic_DNA"/>
</dbReference>
<proteinExistence type="predicted"/>
<dbReference type="Proteomes" id="UP001549207">
    <property type="component" value="Unassembled WGS sequence"/>
</dbReference>
<name>A0ACC6THH1_9MICC</name>
<comment type="caution">
    <text evidence="1">The sequence shown here is derived from an EMBL/GenBank/DDBJ whole genome shotgun (WGS) entry which is preliminary data.</text>
</comment>
<evidence type="ECO:0000313" key="2">
    <source>
        <dbReference type="Proteomes" id="UP001549207"/>
    </source>
</evidence>
<gene>
    <name evidence="1" type="ORF">ABIC98_002787</name>
</gene>
<organism evidence="1 2">
    <name type="scientific">Arthrobacter nitrophenolicus</name>
    <dbReference type="NCBI Taxonomy" id="683150"/>
    <lineage>
        <taxon>Bacteria</taxon>
        <taxon>Bacillati</taxon>
        <taxon>Actinomycetota</taxon>
        <taxon>Actinomycetes</taxon>
        <taxon>Micrococcales</taxon>
        <taxon>Micrococcaceae</taxon>
        <taxon>Arthrobacter</taxon>
    </lineage>
</organism>
<protein>
    <submittedName>
        <fullName evidence="1">Uncharacterized protein</fullName>
    </submittedName>
</protein>